<feature type="transmembrane region" description="Helical" evidence="1">
    <location>
        <begin position="42"/>
        <end position="63"/>
    </location>
</feature>
<evidence type="ECO:0000256" key="1">
    <source>
        <dbReference type="SAM" id="Phobius"/>
    </source>
</evidence>
<keyword evidence="1" id="KW-1133">Transmembrane helix</keyword>
<dbReference type="AlphaFoldDB" id="G3MHD9"/>
<reference evidence="2" key="1">
    <citation type="journal article" date="2011" name="PLoS ONE">
        <title>A deep insight into the sialotranscriptome of the gulf coast tick, Amblyomma maculatum.</title>
        <authorList>
            <person name="Karim S."/>
            <person name="Singh P."/>
            <person name="Ribeiro J.M."/>
        </authorList>
    </citation>
    <scope>NUCLEOTIDE SEQUENCE</scope>
    <source>
        <tissue evidence="2">Salivary gland</tissue>
    </source>
</reference>
<protein>
    <submittedName>
        <fullName evidence="2">Uncharacterized protein</fullName>
    </submittedName>
</protein>
<keyword evidence="1" id="KW-0812">Transmembrane</keyword>
<name>G3MHD9_AMBMU</name>
<proteinExistence type="evidence at transcript level"/>
<organism evidence="2">
    <name type="scientific">Amblyomma maculatum</name>
    <name type="common">Gulf Coast tick</name>
    <dbReference type="NCBI Taxonomy" id="34609"/>
    <lineage>
        <taxon>Eukaryota</taxon>
        <taxon>Metazoa</taxon>
        <taxon>Ecdysozoa</taxon>
        <taxon>Arthropoda</taxon>
        <taxon>Chelicerata</taxon>
        <taxon>Arachnida</taxon>
        <taxon>Acari</taxon>
        <taxon>Parasitiformes</taxon>
        <taxon>Ixodida</taxon>
        <taxon>Ixodoidea</taxon>
        <taxon>Ixodidae</taxon>
        <taxon>Amblyomminae</taxon>
        <taxon>Amblyomma</taxon>
    </lineage>
</organism>
<accession>G3MHD9</accession>
<keyword evidence="1" id="KW-0472">Membrane</keyword>
<evidence type="ECO:0000313" key="2">
    <source>
        <dbReference type="EMBL" id="AEO32907.1"/>
    </source>
</evidence>
<dbReference type="EMBL" id="JO841290">
    <property type="protein sequence ID" value="AEO32907.1"/>
    <property type="molecule type" value="mRNA"/>
</dbReference>
<sequence>TSTVRVGVSSYRSFAAAFRSTQRRIEHFSNFKGYPSLNITRIMFFGVLYAVSVFISAGFGLPMDENVMDGVRMTSKIIHKTCPHEWISVPYNGRTIVLTEHVNNCTCILKTKEVGHHRNGTWCFNGNGRYGTCVGGSCHVTSIKKGCKDMTRDRSNTSDYPLGCAYTCTGASGEKGFDYEEENTPCQNFDDPDVPINGTCRKLEGSSDESETVCMATSSC</sequence>
<feature type="non-terminal residue" evidence="2">
    <location>
        <position position="1"/>
    </location>
</feature>